<accession>A0A4S4K210</accession>
<dbReference type="AlphaFoldDB" id="A0A4S4K210"/>
<evidence type="ECO:0000256" key="1">
    <source>
        <dbReference type="SAM" id="Phobius"/>
    </source>
</evidence>
<reference evidence="2 3" key="1">
    <citation type="submission" date="2014-01" db="EMBL/GenBank/DDBJ databases">
        <title>Draft genome sequencing of Bacillus alcalophilus CGMCC 1.3604.</title>
        <authorList>
            <person name="Yang J."/>
            <person name="Diao L."/>
            <person name="Yang S."/>
        </authorList>
    </citation>
    <scope>NUCLEOTIDE SEQUENCE [LARGE SCALE GENOMIC DNA]</scope>
    <source>
        <strain evidence="2 3">CGMCC 1.3604</strain>
    </source>
</reference>
<evidence type="ECO:0000313" key="2">
    <source>
        <dbReference type="EMBL" id="THG91621.1"/>
    </source>
</evidence>
<sequence>MKKTLKIGLLIIVIGWLLLIVAGFLGVFFNN</sequence>
<protein>
    <submittedName>
        <fullName evidence="2">Uncharacterized protein</fullName>
    </submittedName>
</protein>
<evidence type="ECO:0000313" key="3">
    <source>
        <dbReference type="Proteomes" id="UP000297014"/>
    </source>
</evidence>
<organism evidence="2 3">
    <name type="scientific">Alkalihalobacillus alcalophilus ATCC 27647 = CGMCC 1.3604</name>
    <dbReference type="NCBI Taxonomy" id="1218173"/>
    <lineage>
        <taxon>Bacteria</taxon>
        <taxon>Bacillati</taxon>
        <taxon>Bacillota</taxon>
        <taxon>Bacilli</taxon>
        <taxon>Bacillales</taxon>
        <taxon>Bacillaceae</taxon>
        <taxon>Alkalihalobacillus</taxon>
    </lineage>
</organism>
<keyword evidence="1" id="KW-0812">Transmembrane</keyword>
<feature type="transmembrane region" description="Helical" evidence="1">
    <location>
        <begin position="7"/>
        <end position="29"/>
    </location>
</feature>
<dbReference type="EMBL" id="JALP01000061">
    <property type="protein sequence ID" value="THG91621.1"/>
    <property type="molecule type" value="Genomic_DNA"/>
</dbReference>
<dbReference type="Proteomes" id="UP000297014">
    <property type="component" value="Unassembled WGS sequence"/>
</dbReference>
<proteinExistence type="predicted"/>
<keyword evidence="1" id="KW-1133">Transmembrane helix</keyword>
<keyword evidence="1" id="KW-0472">Membrane</keyword>
<gene>
    <name evidence="2" type="ORF">AJ85_03935</name>
</gene>
<name>A0A4S4K210_ALKAL</name>
<comment type="caution">
    <text evidence="2">The sequence shown here is derived from an EMBL/GenBank/DDBJ whole genome shotgun (WGS) entry which is preliminary data.</text>
</comment>